<evidence type="ECO:0000256" key="8">
    <source>
        <dbReference type="ARBA" id="ARBA00023136"/>
    </source>
</evidence>
<protein>
    <recommendedName>
        <fullName evidence="3">Protein BIG1</fullName>
    </recommendedName>
</protein>
<evidence type="ECO:0000256" key="11">
    <source>
        <dbReference type="SAM" id="SignalP"/>
    </source>
</evidence>
<keyword evidence="5 11" id="KW-0732">Signal</keyword>
<dbReference type="PANTHER" id="PTHR28285">
    <property type="entry name" value="PROTEIN BIG1"/>
    <property type="match status" value="1"/>
</dbReference>
<evidence type="ECO:0000256" key="10">
    <source>
        <dbReference type="SAM" id="Phobius"/>
    </source>
</evidence>
<feature type="chain" id="PRO_5045397891" description="Protein BIG1" evidence="11">
    <location>
        <begin position="19"/>
        <end position="303"/>
    </location>
</feature>
<evidence type="ECO:0000256" key="7">
    <source>
        <dbReference type="ARBA" id="ARBA00022989"/>
    </source>
</evidence>
<keyword evidence="14" id="KW-1185">Reference proteome</keyword>
<sequence length="303" mass="33339">MYTALLSALALAVSCAYGYENSSPLFIYSTSSLKIDSIPDLASASTIEPILLDSLKSCPTKNYLVVSQPGVSADDFSTSRNTPLLRDRLSMTLPGQTSLQVRDVIDRLDPSVITEHIAKTCSRSTLHIDTTSMIIPDFQGNTQERVFHAEMPALHVNLSPDERHVILLQHDTYLSSMIDTYFKNEDYTLIYATTSVHAQQNSIPASESQEYEAELPVADMMHSGELRRSLAKRKEGLTSNQTVVDGPLFDKYQFLSPGIFMGLFVGLILLSILYVGISALSSLEVTYGAFNKEQGQPSGKKLA</sequence>
<evidence type="ECO:0000256" key="1">
    <source>
        <dbReference type="ARBA" id="ARBA00004115"/>
    </source>
</evidence>
<dbReference type="Proteomes" id="UP001345013">
    <property type="component" value="Unassembled WGS sequence"/>
</dbReference>
<dbReference type="PANTHER" id="PTHR28285:SF1">
    <property type="entry name" value="PROTEIN BIG1"/>
    <property type="match status" value="1"/>
</dbReference>
<keyword evidence="4 10" id="KW-0812">Transmembrane</keyword>
<evidence type="ECO:0000313" key="14">
    <source>
        <dbReference type="Proteomes" id="UP001345013"/>
    </source>
</evidence>
<keyword evidence="8 10" id="KW-0472">Membrane</keyword>
<evidence type="ECO:0000256" key="3">
    <source>
        <dbReference type="ARBA" id="ARBA00022089"/>
    </source>
</evidence>
<evidence type="ECO:0000256" key="2">
    <source>
        <dbReference type="ARBA" id="ARBA00008203"/>
    </source>
</evidence>
<keyword evidence="9" id="KW-0961">Cell wall biogenesis/degradation</keyword>
<proteinExistence type="inferred from homology"/>
<evidence type="ECO:0000313" key="13">
    <source>
        <dbReference type="EMBL" id="KAK5100708.1"/>
    </source>
</evidence>
<feature type="domain" description="V-type proton ATPase subunit S1/VOA1 transmembrane" evidence="12">
    <location>
        <begin position="253"/>
        <end position="292"/>
    </location>
</feature>
<organism evidence="13 14">
    <name type="scientific">Lithohypha guttulata</name>
    <dbReference type="NCBI Taxonomy" id="1690604"/>
    <lineage>
        <taxon>Eukaryota</taxon>
        <taxon>Fungi</taxon>
        <taxon>Dikarya</taxon>
        <taxon>Ascomycota</taxon>
        <taxon>Pezizomycotina</taxon>
        <taxon>Eurotiomycetes</taxon>
        <taxon>Chaetothyriomycetidae</taxon>
        <taxon>Chaetothyriales</taxon>
        <taxon>Trichomeriaceae</taxon>
        <taxon>Lithohypha</taxon>
    </lineage>
</organism>
<feature type="transmembrane region" description="Helical" evidence="10">
    <location>
        <begin position="254"/>
        <end position="277"/>
    </location>
</feature>
<evidence type="ECO:0000256" key="6">
    <source>
        <dbReference type="ARBA" id="ARBA00022824"/>
    </source>
</evidence>
<comment type="subcellular location">
    <subcellularLocation>
        <location evidence="1">Endoplasmic reticulum membrane</location>
        <topology evidence="1">Single-pass type I membrane protein</topology>
    </subcellularLocation>
</comment>
<evidence type="ECO:0000256" key="9">
    <source>
        <dbReference type="ARBA" id="ARBA00023316"/>
    </source>
</evidence>
<gene>
    <name evidence="13" type="ORF">LTR24_000854</name>
</gene>
<dbReference type="Pfam" id="PF20520">
    <property type="entry name" value="Ac45-VOA1_TM"/>
    <property type="match status" value="1"/>
</dbReference>
<evidence type="ECO:0000256" key="5">
    <source>
        <dbReference type="ARBA" id="ARBA00022729"/>
    </source>
</evidence>
<evidence type="ECO:0000256" key="4">
    <source>
        <dbReference type="ARBA" id="ARBA00022692"/>
    </source>
</evidence>
<reference evidence="13 14" key="1">
    <citation type="submission" date="2023-08" db="EMBL/GenBank/DDBJ databases">
        <title>Black Yeasts Isolated from many extreme environments.</title>
        <authorList>
            <person name="Coleine C."/>
            <person name="Stajich J.E."/>
            <person name="Selbmann L."/>
        </authorList>
    </citation>
    <scope>NUCLEOTIDE SEQUENCE [LARGE SCALE GENOMIC DNA]</scope>
    <source>
        <strain evidence="13 14">CCFEE 5885</strain>
    </source>
</reference>
<comment type="caution">
    <text evidence="13">The sequence shown here is derived from an EMBL/GenBank/DDBJ whole genome shotgun (WGS) entry which is preliminary data.</text>
</comment>
<keyword evidence="7 10" id="KW-1133">Transmembrane helix</keyword>
<dbReference type="EMBL" id="JAVRRG010000006">
    <property type="protein sequence ID" value="KAK5100708.1"/>
    <property type="molecule type" value="Genomic_DNA"/>
</dbReference>
<feature type="signal peptide" evidence="11">
    <location>
        <begin position="1"/>
        <end position="18"/>
    </location>
</feature>
<dbReference type="InterPro" id="IPR037654">
    <property type="entry name" value="Big1"/>
</dbReference>
<comment type="similarity">
    <text evidence="2">Belongs to the BIG1 family.</text>
</comment>
<name>A0ABR0KMI8_9EURO</name>
<dbReference type="InterPro" id="IPR046756">
    <property type="entry name" value="VAS1/VOA1_TM"/>
</dbReference>
<accession>A0ABR0KMI8</accession>
<evidence type="ECO:0000259" key="12">
    <source>
        <dbReference type="Pfam" id="PF20520"/>
    </source>
</evidence>
<keyword evidence="6" id="KW-0256">Endoplasmic reticulum</keyword>